<protein>
    <submittedName>
        <fullName evidence="3">Uncharacterized protein</fullName>
    </submittedName>
</protein>
<dbReference type="VEuPathDB" id="PiroplasmaDB:BBBOND_0106210"/>
<dbReference type="RefSeq" id="XP_012766498.1">
    <property type="nucleotide sequence ID" value="XM_012911044.1"/>
</dbReference>
<feature type="region of interest" description="Disordered" evidence="1">
    <location>
        <begin position="1212"/>
        <end position="1232"/>
    </location>
</feature>
<feature type="region of interest" description="Disordered" evidence="1">
    <location>
        <begin position="117"/>
        <end position="155"/>
    </location>
</feature>
<feature type="signal peptide" evidence="2">
    <location>
        <begin position="1"/>
        <end position="22"/>
    </location>
</feature>
<accession>A0A061D2M3</accession>
<evidence type="ECO:0000313" key="3">
    <source>
        <dbReference type="EMBL" id="CDR94312.1"/>
    </source>
</evidence>
<dbReference type="OrthoDB" id="361404at2759"/>
<name>A0A061D2M3_BABBI</name>
<evidence type="ECO:0000256" key="2">
    <source>
        <dbReference type="SAM" id="SignalP"/>
    </source>
</evidence>
<evidence type="ECO:0000313" key="4">
    <source>
        <dbReference type="Proteomes" id="UP000033188"/>
    </source>
</evidence>
<feature type="compositionally biased region" description="Polar residues" evidence="1">
    <location>
        <begin position="647"/>
        <end position="673"/>
    </location>
</feature>
<feature type="compositionally biased region" description="Basic and acidic residues" evidence="1">
    <location>
        <begin position="403"/>
        <end position="414"/>
    </location>
</feature>
<organism evidence="3 4">
    <name type="scientific">Babesia bigemina</name>
    <dbReference type="NCBI Taxonomy" id="5866"/>
    <lineage>
        <taxon>Eukaryota</taxon>
        <taxon>Sar</taxon>
        <taxon>Alveolata</taxon>
        <taxon>Apicomplexa</taxon>
        <taxon>Aconoidasida</taxon>
        <taxon>Piroplasmida</taxon>
        <taxon>Babesiidae</taxon>
        <taxon>Babesia</taxon>
    </lineage>
</organism>
<dbReference type="Proteomes" id="UP000033188">
    <property type="component" value="Chromosome 1"/>
</dbReference>
<feature type="region of interest" description="Disordered" evidence="1">
    <location>
        <begin position="463"/>
        <end position="484"/>
    </location>
</feature>
<gene>
    <name evidence="3" type="ORF">BBBOND_0106210</name>
</gene>
<feature type="region of interest" description="Disordered" evidence="1">
    <location>
        <begin position="355"/>
        <end position="426"/>
    </location>
</feature>
<feature type="compositionally biased region" description="Basic residues" evidence="1">
    <location>
        <begin position="1212"/>
        <end position="1225"/>
    </location>
</feature>
<keyword evidence="4" id="KW-1185">Reference proteome</keyword>
<feature type="region of interest" description="Disordered" evidence="1">
    <location>
        <begin position="644"/>
        <end position="683"/>
    </location>
</feature>
<evidence type="ECO:0000256" key="1">
    <source>
        <dbReference type="SAM" id="MobiDB-lite"/>
    </source>
</evidence>
<keyword evidence="2" id="KW-0732">Signal</keyword>
<feature type="chain" id="PRO_5001595383" evidence="2">
    <location>
        <begin position="23"/>
        <end position="1292"/>
    </location>
</feature>
<dbReference type="GeneID" id="24562853"/>
<sequence>MRHARLVLLIVAIVFGGDDASALNTRVFASVRGSYTGNDAARVPQILRNHIAFTTPSSLNRRVYGASGGFGGVTSLHDVECAEGVDDTGETRRVINRIGIRRHRLYVIRGAPEFKATNEVRKKKSQPKQRSGRNRTLEEVSKHNNSPNKDHTGAKKAKCLDFQGICTTGDVVPAAENSLKAAKGSNAVAALSVHGGDATTTKENDGGRPSANALGAQEKRDGLLQTRDNATVVEAEWSDDRAEENVDVVPEIIEPSTNTQEGSKAREGNVAAISNRRLHVLNSLFSDQHRIKTREVVSVLYQKLGSPYANIASLRDIIASRVGNANNAHRESLHFNEGTDVEHSEQHVYRCQGDSNAVSQSDGSNNVNSLSNRDGGDIVMGSAKSQQIGPGTVEQRNDQQATEDGRAHETRDNLEAASTSSMSSIPHPINDVQVLASNEQLNALQSMVRRKRISAIFLPVDGKIPKPEHDKVEQPSHPKSKSDDCAGFIAGDNVDSSEHCELFKNNLPKEKDDHPVYDIGSTNAWDTDVGSTSTPVLEASVSTDESDVLGNTPLEHTLNDLPQSSMQAIQTASESSGMTRSIIQDGSDRADYMFYRSRDDVAVNLASEYHHGFDCLLLSVPTKTKRSHKKKECQQIELNKGGLGEAGNSTVVQERMPSSTSTVDDMRLSNSVNSRKEPEQSNQHDTIGFTIPVNMFTLPRGFLASLYKTYLRPSLISTLECAFNTNLEGPCGVMDLLTLGVDITKLICKSVGDIDRNTLRQHLRNVVVRSNFFEDDMKDTIYYEGEATELPRKVRHKLAKIFKLVKDEVVLRNSVDLLTTLLGRPPTIGEMAFSLGHDDPRKLEMSLSILTSYTKQCFELFSKSLGDVVLMKLESDAGFRRKYPRTPLTPLDPHMWKTHSIVKEMLWQRICSIHLNTLAAHGEKVVGQLYGISCSAARHDLLKAKLPEHLPIGTYRLAKRAKVLYTELFMLKSRIAYEVRRAAELGIPFNKDPYKDDHFAQRVVEVELANVNTKEGTAESGAKSVQIERLIEEEMSARLNVSMDAIQEALDASKIREISGPKIVAFSDKANRFKRKRGLYVAHLQDFDDFGVPEDPDTTPLKPWTMEYKRDSILRKSLRMVAVEALDDRAARFVFMAYLNLFLNTVWNAEDLTRALGLSGPDVLDLVFYAARAHCQEYECWRIKLKLPPYVNELSACPELVPKIELPTGKLPHHIASPKRSRRPRGANFSRPVHPAMKDRYKRMRSIKPRIGTMKDSLAQYHKNFAAMQKVLEQSPLYYLSDIPDTVKLDPA</sequence>
<feature type="compositionally biased region" description="Polar residues" evidence="1">
    <location>
        <begin position="355"/>
        <end position="372"/>
    </location>
</feature>
<dbReference type="EMBL" id="LK391707">
    <property type="protein sequence ID" value="CDR94312.1"/>
    <property type="molecule type" value="Genomic_DNA"/>
</dbReference>
<proteinExistence type="predicted"/>
<dbReference type="KEGG" id="bbig:BBBOND_0106210"/>
<feature type="compositionally biased region" description="Basic and acidic residues" evidence="1">
    <location>
        <begin position="135"/>
        <end position="153"/>
    </location>
</feature>
<reference evidence="4" key="1">
    <citation type="journal article" date="2014" name="Nucleic Acids Res.">
        <title>The evolutionary dynamics of variant antigen genes in Babesia reveal a history of genomic innovation underlying host-parasite interaction.</title>
        <authorList>
            <person name="Jackson A.P."/>
            <person name="Otto T.D."/>
            <person name="Darby A."/>
            <person name="Ramaprasad A."/>
            <person name="Xia D."/>
            <person name="Echaide I.E."/>
            <person name="Farber M."/>
            <person name="Gahlot S."/>
            <person name="Gamble J."/>
            <person name="Gupta D."/>
            <person name="Gupta Y."/>
            <person name="Jackson L."/>
            <person name="Malandrin L."/>
            <person name="Malas T.B."/>
            <person name="Moussa E."/>
            <person name="Nair M."/>
            <person name="Reid A.J."/>
            <person name="Sanders M."/>
            <person name="Sharma J."/>
            <person name="Tracey A."/>
            <person name="Quail M.A."/>
            <person name="Weir W."/>
            <person name="Wastling J.M."/>
            <person name="Hall N."/>
            <person name="Willadsen P."/>
            <person name="Lingelbach K."/>
            <person name="Shiels B."/>
            <person name="Tait A."/>
            <person name="Berriman M."/>
            <person name="Allred D.R."/>
            <person name="Pain A."/>
        </authorList>
    </citation>
    <scope>NUCLEOTIDE SEQUENCE [LARGE SCALE GENOMIC DNA]</scope>
    <source>
        <strain evidence="4">Bond</strain>
    </source>
</reference>
<feature type="compositionally biased region" description="Basic residues" evidence="1">
    <location>
        <begin position="121"/>
        <end position="133"/>
    </location>
</feature>